<keyword evidence="3" id="KW-1185">Reference proteome</keyword>
<gene>
    <name evidence="2" type="ORF">SAMN05661086_00395</name>
</gene>
<proteinExistence type="predicted"/>
<evidence type="ECO:0000256" key="1">
    <source>
        <dbReference type="SAM" id="MobiDB-lite"/>
    </source>
</evidence>
<reference evidence="2 3" key="1">
    <citation type="submission" date="2016-10" db="EMBL/GenBank/DDBJ databases">
        <authorList>
            <person name="de Groot N.N."/>
        </authorList>
    </citation>
    <scope>NUCLEOTIDE SEQUENCE [LARGE SCALE GENOMIC DNA]</scope>
    <source>
        <strain evidence="2 3">743A</strain>
    </source>
</reference>
<dbReference type="AlphaFoldDB" id="A0A1I6HY56"/>
<protein>
    <submittedName>
        <fullName evidence="2">Uncharacterized protein</fullName>
    </submittedName>
</protein>
<name>A0A1I6HY56_9FIRM</name>
<dbReference type="Proteomes" id="UP000199659">
    <property type="component" value="Unassembled WGS sequence"/>
</dbReference>
<dbReference type="EMBL" id="FOYZ01000001">
    <property type="protein sequence ID" value="SFR59395.1"/>
    <property type="molecule type" value="Genomic_DNA"/>
</dbReference>
<sequence length="79" mass="9421">MNREMIDRLREAKKYELMAMKALFPDSQSEHIEVMKNEIKEMVVEFVFEFFAQKSSEEEKCSDNKKQEKESNVKKVKIG</sequence>
<organism evidence="2 3">
    <name type="scientific">Anaeromicropila populeti</name>
    <dbReference type="NCBI Taxonomy" id="37658"/>
    <lineage>
        <taxon>Bacteria</taxon>
        <taxon>Bacillati</taxon>
        <taxon>Bacillota</taxon>
        <taxon>Clostridia</taxon>
        <taxon>Lachnospirales</taxon>
        <taxon>Lachnospiraceae</taxon>
        <taxon>Anaeromicropila</taxon>
    </lineage>
</organism>
<feature type="compositionally biased region" description="Basic and acidic residues" evidence="1">
    <location>
        <begin position="57"/>
        <end position="73"/>
    </location>
</feature>
<feature type="region of interest" description="Disordered" evidence="1">
    <location>
        <begin position="57"/>
        <end position="79"/>
    </location>
</feature>
<evidence type="ECO:0000313" key="2">
    <source>
        <dbReference type="EMBL" id="SFR59395.1"/>
    </source>
</evidence>
<dbReference type="STRING" id="37658.SAMN05661086_00395"/>
<dbReference type="OrthoDB" id="2088226at2"/>
<evidence type="ECO:0000313" key="3">
    <source>
        <dbReference type="Proteomes" id="UP000199659"/>
    </source>
</evidence>
<accession>A0A1I6HY56</accession>